<feature type="domain" description="Calx-beta" evidence="5">
    <location>
        <begin position="332"/>
        <end position="432"/>
    </location>
</feature>
<feature type="domain" description="Calx-beta" evidence="5">
    <location>
        <begin position="1"/>
        <end position="91"/>
    </location>
</feature>
<dbReference type="PANTHER" id="PTHR11878:SF65">
    <property type="entry name" value="NA_CA-EXCHANGE PROTEIN, ISOFORM G"/>
    <property type="match status" value="1"/>
</dbReference>
<evidence type="ECO:0000256" key="1">
    <source>
        <dbReference type="ARBA" id="ARBA00022729"/>
    </source>
</evidence>
<dbReference type="SUPFAM" id="SSF141072">
    <property type="entry name" value="CalX-like"/>
    <property type="match status" value="7"/>
</dbReference>
<reference evidence="6 7" key="1">
    <citation type="submission" date="2020-08" db="EMBL/GenBank/DDBJ databases">
        <title>Genomic Encyclopedia of Type Strains, Phase IV (KMG-IV): sequencing the most valuable type-strain genomes for metagenomic binning, comparative biology and taxonomic classification.</title>
        <authorList>
            <person name="Goeker M."/>
        </authorList>
    </citation>
    <scope>NUCLEOTIDE SEQUENCE [LARGE SCALE GENOMIC DNA]</scope>
    <source>
        <strain evidence="6 7">DSM 29781</strain>
    </source>
</reference>
<evidence type="ECO:0000259" key="5">
    <source>
        <dbReference type="SMART" id="SM00237"/>
    </source>
</evidence>
<accession>A0A7W8HLW0</accession>
<gene>
    <name evidence="6" type="ORF">HNQ70_003510</name>
</gene>
<dbReference type="InterPro" id="IPR038081">
    <property type="entry name" value="CalX-like_sf"/>
</dbReference>
<evidence type="ECO:0000313" key="6">
    <source>
        <dbReference type="EMBL" id="MBB5273480.1"/>
    </source>
</evidence>
<dbReference type="PANTHER" id="PTHR11878">
    <property type="entry name" value="SODIUM/CALCIUM EXCHANGER"/>
    <property type="match status" value="1"/>
</dbReference>
<dbReference type="SUPFAM" id="SSF51120">
    <property type="entry name" value="beta-Roll"/>
    <property type="match status" value="1"/>
</dbReference>
<keyword evidence="7" id="KW-1185">Reference proteome</keyword>
<sequence>MPYIHADPVAFNEGSPSLTVRVYLDAPSVNEVRVSYQVDGGTASYAGGTPDYQYQTGTLVFAPGQTERFIDIVMLDGTAVEPTEVFWLDLYSPVSATIAQRYTPIVIHDNDSNLGGAPAITVGDVTVDESSGKASFFVWLDRPSPGGVSVQYATVPGSATAGDDFVAKSGTLSFAAGSRVATVTVDLNDDALPERDESFQLQLSGAVGATLAEPVATATVGRNDTPPVSTPYIFATPAAASEGDTFIEFVVQLSAPSGNEVLVSYQTDASTASHAGATPDYQYQTGVLAFAPGETTKTVRFTQLDNTTAESSEVFWLDLYSPVNGVVLQRLTPAVIADNDQPTGTPVVSVGDIVIDETAHTATFVVMLDRPSTGTVTVGYQAVDGAAAAGQDFTLPAGTLRFAPGETLETVTVRLTDDALAEPDEQFKLVLTAPQGATLGRSEALAMIGRSDDAPVSTPYLSAKPVAAGEADTFIEFVVQLSAPSNNEVRVSYQADAGTASHAGATPDYQYQTGVLAFAPGETTKTVRFTQLDNTTAENGEVFWLDLYSPVNAIVSQRYVPAIIVDNDGSTGTPGVRVSDVVADEQAQTVSFFVTLDKSSTSLVTVDYATSGGSARQGDDYAAASGTLRFVPGQTVQKVTVSLLDDNVAELAESFHLVLGNAVGATLVDPYGKALIGRSDLAPVAATMITASPMVVSEADGLARILVQLDAPSTNEVRVSYQLDAGTASHAGATPDYLYQTGTLVFAAGETIRTIAIALLDNTVAEPTEVFNLDLYSPVNATIAQRYTPITIVDDDSGFRALSHGISDDVYEVATATDAVVESVNGGTDTIRTALNGYVLPDNVEQLQLLGTANLNGAGNALDNVLMGNAGNNRLDGGAGNDTAAWTGNAANYQVSRSGSDWIVADRVGNAGTDVAVNIERLQFADRTVAVESSPHGSYADLPEALWHFFIVAFDAAPGVTYMDQLADASRFGMSVRQIVDVFTSKSQFTEVYPATLSNAQLGVALAENIIKDSASPQAKAEAATQIRDSLDYGWTVGQMIHQVFGNLGAKPYDDPIWGGTALQFHNQIQVSKYYTEVLNQSTTDLATLRAVIDPVTQFSDVSSDAALATLVGVALFDA</sequence>
<dbReference type="RefSeq" id="WP_183970156.1">
    <property type="nucleotide sequence ID" value="NZ_BAABEW010000020.1"/>
</dbReference>
<organism evidence="6 7">
    <name type="scientific">Quisquiliibacterium transsilvanicum</name>
    <dbReference type="NCBI Taxonomy" id="1549638"/>
    <lineage>
        <taxon>Bacteria</taxon>
        <taxon>Pseudomonadati</taxon>
        <taxon>Pseudomonadota</taxon>
        <taxon>Betaproteobacteria</taxon>
        <taxon>Burkholderiales</taxon>
        <taxon>Burkholderiaceae</taxon>
        <taxon>Quisquiliibacterium</taxon>
    </lineage>
</organism>
<dbReference type="AlphaFoldDB" id="A0A7W8HLW0"/>
<feature type="domain" description="Calx-beta" evidence="5">
    <location>
        <begin position="218"/>
        <end position="320"/>
    </location>
</feature>
<feature type="domain" description="Calx-beta" evidence="5">
    <location>
        <begin position="103"/>
        <end position="204"/>
    </location>
</feature>
<keyword evidence="2" id="KW-0677">Repeat</keyword>
<feature type="domain" description="Calx-beta" evidence="5">
    <location>
        <begin position="560"/>
        <end position="660"/>
    </location>
</feature>
<dbReference type="GO" id="GO:0030001">
    <property type="term" value="P:metal ion transport"/>
    <property type="evidence" value="ECO:0007669"/>
    <property type="project" value="TreeGrafter"/>
</dbReference>
<dbReference type="Pfam" id="PF03160">
    <property type="entry name" value="Calx-beta"/>
    <property type="match status" value="7"/>
</dbReference>
<name>A0A7W8HLW0_9BURK</name>
<keyword evidence="4" id="KW-0406">Ion transport</keyword>
<feature type="domain" description="Calx-beta" evidence="5">
    <location>
        <begin position="674"/>
        <end position="776"/>
    </location>
</feature>
<dbReference type="GO" id="GO:0007154">
    <property type="term" value="P:cell communication"/>
    <property type="evidence" value="ECO:0007669"/>
    <property type="project" value="InterPro"/>
</dbReference>
<dbReference type="GO" id="GO:0016020">
    <property type="term" value="C:membrane"/>
    <property type="evidence" value="ECO:0007669"/>
    <property type="project" value="InterPro"/>
</dbReference>
<dbReference type="InterPro" id="IPR003644">
    <property type="entry name" value="Calx_beta"/>
</dbReference>
<evidence type="ECO:0000256" key="3">
    <source>
        <dbReference type="ARBA" id="ARBA00022837"/>
    </source>
</evidence>
<dbReference type="SMART" id="SM00237">
    <property type="entry name" value="Calx_beta"/>
    <property type="match status" value="7"/>
</dbReference>
<protein>
    <recommendedName>
        <fullName evidence="5">Calx-beta domain-containing protein</fullName>
    </recommendedName>
</protein>
<comment type="caution">
    <text evidence="6">The sequence shown here is derived from an EMBL/GenBank/DDBJ whole genome shotgun (WGS) entry which is preliminary data.</text>
</comment>
<dbReference type="InterPro" id="IPR011049">
    <property type="entry name" value="Serralysin-like_metalloprot_C"/>
</dbReference>
<proteinExistence type="predicted"/>
<evidence type="ECO:0000313" key="7">
    <source>
        <dbReference type="Proteomes" id="UP000532440"/>
    </source>
</evidence>
<dbReference type="Proteomes" id="UP000532440">
    <property type="component" value="Unassembled WGS sequence"/>
</dbReference>
<keyword evidence="3" id="KW-0106">Calcium</keyword>
<feature type="domain" description="Calx-beta" evidence="5">
    <location>
        <begin position="446"/>
        <end position="548"/>
    </location>
</feature>
<dbReference type="Gene3D" id="2.60.40.2030">
    <property type="match status" value="7"/>
</dbReference>
<keyword evidence="4" id="KW-0813">Transport</keyword>
<evidence type="ECO:0000256" key="4">
    <source>
        <dbReference type="ARBA" id="ARBA00023065"/>
    </source>
</evidence>
<dbReference type="InterPro" id="IPR051171">
    <property type="entry name" value="CaCA"/>
</dbReference>
<dbReference type="EMBL" id="JACHGB010000007">
    <property type="protein sequence ID" value="MBB5273480.1"/>
    <property type="molecule type" value="Genomic_DNA"/>
</dbReference>
<evidence type="ECO:0000256" key="2">
    <source>
        <dbReference type="ARBA" id="ARBA00022737"/>
    </source>
</evidence>
<keyword evidence="1" id="KW-0732">Signal</keyword>